<dbReference type="Proteomes" id="UP000886890">
    <property type="component" value="Unassembled WGS sequence"/>
</dbReference>
<evidence type="ECO:0000256" key="1">
    <source>
        <dbReference type="ARBA" id="ARBA00022448"/>
    </source>
</evidence>
<evidence type="ECO:0000313" key="7">
    <source>
        <dbReference type="Proteomes" id="UP000886890"/>
    </source>
</evidence>
<dbReference type="PANTHER" id="PTHR42794">
    <property type="entry name" value="HEMIN IMPORT ATP-BINDING PROTEIN HMUV"/>
    <property type="match status" value="1"/>
</dbReference>
<protein>
    <submittedName>
        <fullName evidence="6">ABC transporter ATP-binding protein</fullName>
    </submittedName>
</protein>
<evidence type="ECO:0000256" key="2">
    <source>
        <dbReference type="ARBA" id="ARBA00022741"/>
    </source>
</evidence>
<dbReference type="Pfam" id="PF00005">
    <property type="entry name" value="ABC_tran"/>
    <property type="match status" value="1"/>
</dbReference>
<dbReference type="CDD" id="cd03214">
    <property type="entry name" value="ABC_Iron-Siderophores_B12_Hemin"/>
    <property type="match status" value="1"/>
</dbReference>
<dbReference type="InterPro" id="IPR003439">
    <property type="entry name" value="ABC_transporter-like_ATP-bd"/>
</dbReference>
<organism evidence="6 7">
    <name type="scientific">Candidatus Fusicatenibacter merdavium</name>
    <dbReference type="NCBI Taxonomy" id="2838600"/>
    <lineage>
        <taxon>Bacteria</taxon>
        <taxon>Bacillati</taxon>
        <taxon>Bacillota</taxon>
        <taxon>Clostridia</taxon>
        <taxon>Lachnospirales</taxon>
        <taxon>Lachnospiraceae</taxon>
        <taxon>Fusicatenibacter</taxon>
    </lineage>
</organism>
<dbReference type="AlphaFoldDB" id="A0A9D1XEA4"/>
<gene>
    <name evidence="6" type="ORF">H9734_08030</name>
</gene>
<reference evidence="6" key="1">
    <citation type="journal article" date="2021" name="PeerJ">
        <title>Extensive microbial diversity within the chicken gut microbiome revealed by metagenomics and culture.</title>
        <authorList>
            <person name="Gilroy R."/>
            <person name="Ravi A."/>
            <person name="Getino M."/>
            <person name="Pursley I."/>
            <person name="Horton D.L."/>
            <person name="Alikhan N.F."/>
            <person name="Baker D."/>
            <person name="Gharbi K."/>
            <person name="Hall N."/>
            <person name="Watson M."/>
            <person name="Adriaenssens E.M."/>
            <person name="Foster-Nyarko E."/>
            <person name="Jarju S."/>
            <person name="Secka A."/>
            <person name="Antonio M."/>
            <person name="Oren A."/>
            <person name="Chaudhuri R.R."/>
            <person name="La Ragione R."/>
            <person name="Hildebrand F."/>
            <person name="Pallen M.J."/>
        </authorList>
    </citation>
    <scope>NUCLEOTIDE SEQUENCE</scope>
    <source>
        <strain evidence="6">CHK183-1962</strain>
    </source>
</reference>
<dbReference type="InterPro" id="IPR003593">
    <property type="entry name" value="AAA+_ATPase"/>
</dbReference>
<keyword evidence="1" id="KW-0813">Transport</keyword>
<name>A0A9D1XEA4_9FIRM</name>
<proteinExistence type="predicted"/>
<dbReference type="EMBL" id="DXEK01000136">
    <property type="protein sequence ID" value="HIX77526.1"/>
    <property type="molecule type" value="Genomic_DNA"/>
</dbReference>
<evidence type="ECO:0000256" key="3">
    <source>
        <dbReference type="ARBA" id="ARBA00022840"/>
    </source>
</evidence>
<comment type="caution">
    <text evidence="6">The sequence shown here is derived from an EMBL/GenBank/DDBJ whole genome shotgun (WGS) entry which is preliminary data.</text>
</comment>
<dbReference type="PROSITE" id="PS50893">
    <property type="entry name" value="ABC_TRANSPORTER_2"/>
    <property type="match status" value="1"/>
</dbReference>
<dbReference type="Gene3D" id="3.40.50.300">
    <property type="entry name" value="P-loop containing nucleotide triphosphate hydrolases"/>
    <property type="match status" value="1"/>
</dbReference>
<dbReference type="GO" id="GO:0016887">
    <property type="term" value="F:ATP hydrolysis activity"/>
    <property type="evidence" value="ECO:0007669"/>
    <property type="project" value="InterPro"/>
</dbReference>
<feature type="domain" description="ABC transporter" evidence="5">
    <location>
        <begin position="6"/>
        <end position="242"/>
    </location>
</feature>
<dbReference type="SMART" id="SM00382">
    <property type="entry name" value="AAA"/>
    <property type="match status" value="1"/>
</dbReference>
<accession>A0A9D1XEA4</accession>
<keyword evidence="3 6" id="KW-0067">ATP-binding</keyword>
<dbReference type="InterPro" id="IPR027417">
    <property type="entry name" value="P-loop_NTPase"/>
</dbReference>
<evidence type="ECO:0000313" key="6">
    <source>
        <dbReference type="EMBL" id="HIX77526.1"/>
    </source>
</evidence>
<reference evidence="6" key="2">
    <citation type="submission" date="2021-04" db="EMBL/GenBank/DDBJ databases">
        <authorList>
            <person name="Gilroy R."/>
        </authorList>
    </citation>
    <scope>NUCLEOTIDE SEQUENCE</scope>
    <source>
        <strain evidence="6">CHK183-1962</strain>
    </source>
</reference>
<keyword evidence="4" id="KW-1278">Translocase</keyword>
<evidence type="ECO:0000256" key="4">
    <source>
        <dbReference type="ARBA" id="ARBA00022967"/>
    </source>
</evidence>
<keyword evidence="2" id="KW-0547">Nucleotide-binding</keyword>
<dbReference type="FunFam" id="3.40.50.300:FF:000134">
    <property type="entry name" value="Iron-enterobactin ABC transporter ATP-binding protein"/>
    <property type="match status" value="1"/>
</dbReference>
<dbReference type="PANTHER" id="PTHR42794:SF1">
    <property type="entry name" value="HEMIN IMPORT ATP-BINDING PROTEIN HMUV"/>
    <property type="match status" value="1"/>
</dbReference>
<evidence type="ECO:0000259" key="5">
    <source>
        <dbReference type="PROSITE" id="PS50893"/>
    </source>
</evidence>
<dbReference type="SUPFAM" id="SSF52540">
    <property type="entry name" value="P-loop containing nucleoside triphosphate hydrolases"/>
    <property type="match status" value="1"/>
</dbReference>
<sequence>MDDFYFYTEGLTVGYHGVPLIKNIRIHLKKGEILTLIGPNGAGKTTILRSIIRQLTPLGGIVWLDGKQTAQLSGKELSRKLSVVLTERIQPELMTCEDVVATGRYPYTGKFGVLTEKDRDIVQESMELVHIAELKDQDFTKISDGQKQRVMLARALCQQPDLLVLDEPTSFLDIRYKLEFLSILQTMARTRKLSVLMSLHELDLAGRISDKIACVRGDRIDRFGTPEEIFTGGYLPNLYQMTVGSYDELTGNLELPRAEGDPEILVIAGNGTGTGVFRKFQRQGVPFAAGILWENDPDYSSAHALAAEVVSVKAFHRITPSEIERMKHLAEQCRYVICTLKPEEMTDLAADLKTIAAYAESLGKLTPPERISGFSY</sequence>
<dbReference type="GO" id="GO:0005524">
    <property type="term" value="F:ATP binding"/>
    <property type="evidence" value="ECO:0007669"/>
    <property type="project" value="UniProtKB-KW"/>
</dbReference>